<dbReference type="InterPro" id="IPR013029">
    <property type="entry name" value="YchF_C"/>
</dbReference>
<keyword evidence="5" id="KW-0460">Magnesium</keyword>
<dbReference type="SUPFAM" id="SSF81271">
    <property type="entry name" value="TGS-like"/>
    <property type="match status" value="1"/>
</dbReference>
<dbReference type="InterPro" id="IPR006073">
    <property type="entry name" value="GTP-bd"/>
</dbReference>
<dbReference type="PANTHER" id="PTHR23305">
    <property type="entry name" value="OBG GTPASE FAMILY"/>
    <property type="match status" value="1"/>
</dbReference>
<accession>A0AA35G9S7</accession>
<dbReference type="PROSITE" id="PS51880">
    <property type="entry name" value="TGS"/>
    <property type="match status" value="1"/>
</dbReference>
<dbReference type="InterPro" id="IPR012676">
    <property type="entry name" value="TGS-like"/>
</dbReference>
<dbReference type="InterPro" id="IPR027417">
    <property type="entry name" value="P-loop_NTPase"/>
</dbReference>
<feature type="domain" description="TGS" evidence="8">
    <location>
        <begin position="305"/>
        <end position="388"/>
    </location>
</feature>
<dbReference type="PANTHER" id="PTHR23305:SF18">
    <property type="entry name" value="OBG-TYPE G DOMAIN-CONTAINING PROTEIN"/>
    <property type="match status" value="1"/>
</dbReference>
<dbReference type="InterPro" id="IPR031167">
    <property type="entry name" value="G_OBG"/>
</dbReference>
<dbReference type="GO" id="GO:0016887">
    <property type="term" value="F:ATP hydrolysis activity"/>
    <property type="evidence" value="ECO:0007669"/>
    <property type="project" value="UniProtKB-UniRule"/>
</dbReference>
<dbReference type="GO" id="GO:0005524">
    <property type="term" value="F:ATP binding"/>
    <property type="evidence" value="ECO:0007669"/>
    <property type="project" value="UniProtKB-UniRule"/>
</dbReference>
<evidence type="ECO:0000259" key="8">
    <source>
        <dbReference type="PROSITE" id="PS51880"/>
    </source>
</evidence>
<dbReference type="InterPro" id="IPR004095">
    <property type="entry name" value="TGS"/>
</dbReference>
<comment type="similarity">
    <text evidence="6">Belongs to the TRAFAC class OBG-HflX-like GTPase superfamily. OBG GTPase family. YchF/OLA1 subfamily.</text>
</comment>
<comment type="function">
    <text evidence="6">ATPase that binds to both the 70S ribosome and the 50S ribosomal subunit in a nucleotide-independent manner.</text>
</comment>
<feature type="binding site" evidence="6">
    <location>
        <begin position="30"/>
        <end position="35"/>
    </location>
    <ligand>
        <name>ATP</name>
        <dbReference type="ChEBI" id="CHEBI:30616"/>
    </ligand>
</feature>
<keyword evidence="4 6" id="KW-0067">ATP-binding</keyword>
<dbReference type="NCBIfam" id="TIGR00092">
    <property type="entry name" value="redox-regulated ATPase YchF"/>
    <property type="match status" value="1"/>
</dbReference>
<name>A0AA35G9S7_9FIRM</name>
<dbReference type="InterPro" id="IPR023192">
    <property type="entry name" value="TGS-like_dom_sf"/>
</dbReference>
<evidence type="ECO:0000313" key="10">
    <source>
        <dbReference type="Proteomes" id="UP001163687"/>
    </source>
</evidence>
<dbReference type="FunFam" id="3.10.20.30:FF:000001">
    <property type="entry name" value="Ribosome-binding ATPase YchF"/>
    <property type="match status" value="1"/>
</dbReference>
<evidence type="ECO:0000259" key="7">
    <source>
        <dbReference type="PROSITE" id="PS51710"/>
    </source>
</evidence>
<feature type="domain" description="OBG-type G" evidence="7">
    <location>
        <begin position="21"/>
        <end position="283"/>
    </location>
</feature>
<dbReference type="GO" id="GO:0043023">
    <property type="term" value="F:ribosomal large subunit binding"/>
    <property type="evidence" value="ECO:0007669"/>
    <property type="project" value="UniProtKB-UniRule"/>
</dbReference>
<dbReference type="GO" id="GO:0005737">
    <property type="term" value="C:cytoplasm"/>
    <property type="evidence" value="ECO:0007669"/>
    <property type="project" value="TreeGrafter"/>
</dbReference>
<proteinExistence type="inferred from homology"/>
<dbReference type="InterPro" id="IPR004396">
    <property type="entry name" value="ATPase_YchF/OLA1"/>
</dbReference>
<dbReference type="CDD" id="cd04867">
    <property type="entry name" value="TGS_YchF_OLA1"/>
    <property type="match status" value="1"/>
</dbReference>
<gene>
    <name evidence="6" type="primary">ychF</name>
    <name evidence="9" type="ORF">caldi_34810</name>
</gene>
<dbReference type="KEGG" id="cmic:caldi_34810"/>
<dbReference type="AlphaFoldDB" id="A0AA35G9S7"/>
<evidence type="ECO:0000256" key="6">
    <source>
        <dbReference type="HAMAP-Rule" id="MF_00944"/>
    </source>
</evidence>
<dbReference type="HAMAP" id="MF_00944">
    <property type="entry name" value="YchF_OLA1_ATPase"/>
    <property type="match status" value="1"/>
</dbReference>
<dbReference type="FunFam" id="1.10.150.300:FF:000001">
    <property type="entry name" value="Ribosome-binding ATPase YchF"/>
    <property type="match status" value="1"/>
</dbReference>
<keyword evidence="10" id="KW-1185">Reference proteome</keyword>
<dbReference type="EMBL" id="AP025628">
    <property type="protein sequence ID" value="BDG62391.1"/>
    <property type="molecule type" value="Genomic_DNA"/>
</dbReference>
<dbReference type="PRINTS" id="PR00326">
    <property type="entry name" value="GTP1OBG"/>
</dbReference>
<dbReference type="GO" id="GO:0046872">
    <property type="term" value="F:metal ion binding"/>
    <property type="evidence" value="ECO:0007669"/>
    <property type="project" value="UniProtKB-KW"/>
</dbReference>
<reference evidence="9" key="1">
    <citation type="submission" date="2022-03" db="EMBL/GenBank/DDBJ databases">
        <title>Complete genome sequence of Caldinitratiruptor microaerophilus.</title>
        <authorList>
            <person name="Mukaiyama R."/>
            <person name="Nishiyama T."/>
            <person name="Ueda K."/>
        </authorList>
    </citation>
    <scope>NUCLEOTIDE SEQUENCE</scope>
    <source>
        <strain evidence="9">JCM 16183</strain>
    </source>
</reference>
<keyword evidence="2" id="KW-0479">Metal-binding</keyword>
<evidence type="ECO:0000256" key="2">
    <source>
        <dbReference type="ARBA" id="ARBA00022723"/>
    </source>
</evidence>
<dbReference type="PROSITE" id="PS51710">
    <property type="entry name" value="G_OBG"/>
    <property type="match status" value="1"/>
</dbReference>
<protein>
    <recommendedName>
        <fullName evidence="6">Ribosome-binding ATPase YchF</fullName>
    </recommendedName>
</protein>
<dbReference type="Gene3D" id="1.10.150.300">
    <property type="entry name" value="TGS-like domain"/>
    <property type="match status" value="1"/>
</dbReference>
<comment type="cofactor">
    <cofactor evidence="1">
        <name>Mg(2+)</name>
        <dbReference type="ChEBI" id="CHEBI:18420"/>
    </cofactor>
</comment>
<dbReference type="InterPro" id="IPR041706">
    <property type="entry name" value="YchF_N"/>
</dbReference>
<sequence length="390" mass="42245">MLSPHNCGTMGGWDGEGSVGLSIGIVGLPNVGKSTLFNALTRAGAAAANYPFCTIDPNVGVVEVPDPRLDALARLYHPRKVTPAVVTFVDIAGLVRGASKGEGLGNQFLHHIREVDAIAHVVRCFENPDVTHVEGSVDPVRDAETVELELVLADLESVQRQYDRNVKAARSGDKQAASVVRVAERLLEALGQGQPARSVAFEGDDLRTVHHMHLLTRKPVMYVANIAEADLQDPDANPHYRRLKEYAARQAGGAGAEVAVVPVCAQIEAELADLSPAERQEFLRALGLSESGLERLIRTGYRLLGLITFLTAGDPEVRAWTIRKGTRAPEAAGEIHSDMERGFIRAEVVAFEDLMRAGSLAAAREKGLVRLEGRDYVMQDGDVVHFRFNV</sequence>
<evidence type="ECO:0000313" key="9">
    <source>
        <dbReference type="EMBL" id="BDG62391.1"/>
    </source>
</evidence>
<evidence type="ECO:0000256" key="5">
    <source>
        <dbReference type="ARBA" id="ARBA00022842"/>
    </source>
</evidence>
<dbReference type="PIRSF" id="PIRSF006641">
    <property type="entry name" value="CHP00092"/>
    <property type="match status" value="1"/>
</dbReference>
<evidence type="ECO:0000256" key="1">
    <source>
        <dbReference type="ARBA" id="ARBA00001946"/>
    </source>
</evidence>
<dbReference type="Proteomes" id="UP001163687">
    <property type="component" value="Chromosome"/>
</dbReference>
<dbReference type="Pfam" id="PF06071">
    <property type="entry name" value="YchF-GTPase_C"/>
    <property type="match status" value="1"/>
</dbReference>
<evidence type="ECO:0000256" key="3">
    <source>
        <dbReference type="ARBA" id="ARBA00022741"/>
    </source>
</evidence>
<dbReference type="CDD" id="cd01900">
    <property type="entry name" value="YchF"/>
    <property type="match status" value="1"/>
</dbReference>
<dbReference type="Pfam" id="PF01926">
    <property type="entry name" value="MMR_HSR1"/>
    <property type="match status" value="1"/>
</dbReference>
<evidence type="ECO:0000256" key="4">
    <source>
        <dbReference type="ARBA" id="ARBA00022840"/>
    </source>
</evidence>
<keyword evidence="3 6" id="KW-0547">Nucleotide-binding</keyword>
<dbReference type="Gene3D" id="3.10.20.30">
    <property type="match status" value="1"/>
</dbReference>
<dbReference type="SUPFAM" id="SSF52540">
    <property type="entry name" value="P-loop containing nucleoside triphosphate hydrolases"/>
    <property type="match status" value="1"/>
</dbReference>
<dbReference type="GO" id="GO:0005525">
    <property type="term" value="F:GTP binding"/>
    <property type="evidence" value="ECO:0007669"/>
    <property type="project" value="InterPro"/>
</dbReference>
<dbReference type="InterPro" id="IPR012675">
    <property type="entry name" value="Beta-grasp_dom_sf"/>
</dbReference>
<dbReference type="Gene3D" id="3.40.50.300">
    <property type="entry name" value="P-loop containing nucleotide triphosphate hydrolases"/>
    <property type="match status" value="1"/>
</dbReference>
<organism evidence="9 10">
    <name type="scientific">Caldinitratiruptor microaerophilus</name>
    <dbReference type="NCBI Taxonomy" id="671077"/>
    <lineage>
        <taxon>Bacteria</taxon>
        <taxon>Bacillati</taxon>
        <taxon>Bacillota</taxon>
        <taxon>Clostridia</taxon>
        <taxon>Eubacteriales</taxon>
        <taxon>Symbiobacteriaceae</taxon>
        <taxon>Caldinitratiruptor</taxon>
    </lineage>
</organism>